<dbReference type="SMART" id="SM01095">
    <property type="entry name" value="Cpl-7"/>
    <property type="match status" value="2"/>
</dbReference>
<dbReference type="SMART" id="SM00644">
    <property type="entry name" value="Ami_2"/>
    <property type="match status" value="1"/>
</dbReference>
<reference evidence="7" key="2">
    <citation type="submission" date="2019-02" db="EMBL/GenBank/DDBJ databases">
        <authorList>
            <person name="Odamaki T."/>
        </authorList>
    </citation>
    <scope>NUCLEOTIDE SEQUENCE</scope>
    <source>
        <strain evidence="7">MCC10070</strain>
        <strain evidence="8">MCC10083</strain>
    </source>
</reference>
<dbReference type="AlphaFoldDB" id="A0A4R0TRB1"/>
<feature type="domain" description="N-acetylmuramoyl-L-alanine amidase" evidence="5">
    <location>
        <begin position="12"/>
        <end position="134"/>
    </location>
</feature>
<dbReference type="Pfam" id="PF01510">
    <property type="entry name" value="Amidase_2"/>
    <property type="match status" value="1"/>
</dbReference>
<comment type="caution">
    <text evidence="7">The sequence shown here is derived from an EMBL/GenBank/DDBJ whole genome shotgun (WGS) entry which is preliminary data.</text>
</comment>
<proteinExistence type="predicted"/>
<keyword evidence="3" id="KW-0378">Hydrolase</keyword>
<dbReference type="Gene3D" id="3.40.80.10">
    <property type="entry name" value="Peptidoglycan recognition protein-like"/>
    <property type="match status" value="1"/>
</dbReference>
<dbReference type="Pfam" id="PF08230">
    <property type="entry name" value="CW_7"/>
    <property type="match status" value="2"/>
</dbReference>
<dbReference type="PANTHER" id="PTHR30417:SF1">
    <property type="entry name" value="N-ACETYLMURAMOYL-L-ALANINE AMIDASE AMID"/>
    <property type="match status" value="1"/>
</dbReference>
<dbReference type="InterPro" id="IPR036505">
    <property type="entry name" value="Amidase/PGRP_sf"/>
</dbReference>
<evidence type="ECO:0000259" key="5">
    <source>
        <dbReference type="SMART" id="SM00644"/>
    </source>
</evidence>
<organism evidence="7 10">
    <name type="scientific">Bifidobacterium longum subsp. longum</name>
    <dbReference type="NCBI Taxonomy" id="1679"/>
    <lineage>
        <taxon>Bacteria</taxon>
        <taxon>Bacillati</taxon>
        <taxon>Actinomycetota</taxon>
        <taxon>Actinomycetes</taxon>
        <taxon>Bifidobacteriales</taxon>
        <taxon>Bifidobacteriaceae</taxon>
        <taxon>Bifidobacterium</taxon>
    </lineage>
</organism>
<dbReference type="GO" id="GO:0009254">
    <property type="term" value="P:peptidoglycan turnover"/>
    <property type="evidence" value="ECO:0007669"/>
    <property type="project" value="TreeGrafter"/>
</dbReference>
<dbReference type="InterPro" id="IPR002502">
    <property type="entry name" value="Amidase_domain"/>
</dbReference>
<evidence type="ECO:0000256" key="1">
    <source>
        <dbReference type="ARBA" id="ARBA00001561"/>
    </source>
</evidence>
<dbReference type="RefSeq" id="WP_048349524.1">
    <property type="nucleotide sequence ID" value="NZ_BCYH01000017.1"/>
</dbReference>
<dbReference type="EMBL" id="SHSD01000033">
    <property type="protein sequence ID" value="TCF09622.1"/>
    <property type="molecule type" value="Genomic_DNA"/>
</dbReference>
<accession>A0A4R0TRB1</accession>
<dbReference type="GO" id="GO:0009253">
    <property type="term" value="P:peptidoglycan catabolic process"/>
    <property type="evidence" value="ECO:0007669"/>
    <property type="project" value="InterPro"/>
</dbReference>
<protein>
    <recommendedName>
        <fullName evidence="2">N-acetylmuramoyl-L-alanine amidase</fullName>
        <ecNumber evidence="2">3.5.1.28</ecNumber>
    </recommendedName>
</protein>
<dbReference type="GO" id="GO:0008745">
    <property type="term" value="F:N-acetylmuramoyl-L-alanine amidase activity"/>
    <property type="evidence" value="ECO:0007669"/>
    <property type="project" value="UniProtKB-EC"/>
</dbReference>
<dbReference type="CDD" id="cd06583">
    <property type="entry name" value="PGRP"/>
    <property type="match status" value="1"/>
</dbReference>
<dbReference type="PANTHER" id="PTHR30417">
    <property type="entry name" value="N-ACETYLMURAMOYL-L-ALANINE AMIDASE AMID"/>
    <property type="match status" value="1"/>
</dbReference>
<dbReference type="SUPFAM" id="SSF55846">
    <property type="entry name" value="N-acetylmuramoyl-L-alanine amidase-like"/>
    <property type="match status" value="1"/>
</dbReference>
<evidence type="ECO:0000313" key="9">
    <source>
        <dbReference type="Proteomes" id="UP000291226"/>
    </source>
</evidence>
<dbReference type="EMBL" id="SHRR01000018">
    <property type="protein sequence ID" value="TCE85561.1"/>
    <property type="molecule type" value="Genomic_DNA"/>
</dbReference>
<feature type="domain" description="Cpl-7 lysozyme C-terminal" evidence="6">
    <location>
        <begin position="169"/>
        <end position="207"/>
    </location>
</feature>
<evidence type="ECO:0000256" key="4">
    <source>
        <dbReference type="ARBA" id="ARBA00023316"/>
    </source>
</evidence>
<keyword evidence="4" id="KW-0961">Cell wall biogenesis/degradation</keyword>
<evidence type="ECO:0000313" key="8">
    <source>
        <dbReference type="EMBL" id="TCF09622.1"/>
    </source>
</evidence>
<feature type="domain" description="Cpl-7 lysozyme C-terminal" evidence="6">
    <location>
        <begin position="218"/>
        <end position="256"/>
    </location>
</feature>
<dbReference type="Proteomes" id="UP000291814">
    <property type="component" value="Unassembled WGS sequence"/>
</dbReference>
<sequence>MSHTYTLNHRQAACFTPGRGGNRITTIVIHHWDDPAKNPTFDGTVGWFVSGRGRNSAHYVVEAGRVTRLVAESDTAWHAGNWPVNQTSIGIECNPRASEADKQTIAALIRDIQSRHGKLRIIGHKDASSTACPGRYYPPATVLAPYLGGNSGVPAAPKPPAASAPGGSVDELARAVLAGRYGNGEERKRRLGSRYAEVQRRVNELIAGKAPAPAAPDLDALANAVLRGEYGNGEERRRRLGHLYQPVQDLVNRKLGIR</sequence>
<name>A0A4R0TRB1_BIFLL</name>
<dbReference type="EC" id="3.5.1.28" evidence="2"/>
<evidence type="ECO:0000313" key="10">
    <source>
        <dbReference type="Proteomes" id="UP000291814"/>
    </source>
</evidence>
<reference evidence="9 10" key="1">
    <citation type="journal article" date="2018" name="Sci. Rep.">
        <title>Genomic diversity and distribution of Bifidobacterium longum subsp. longum across the human lifespan.</title>
        <authorList>
            <person name="Odamaki T."/>
            <person name="Bottacini F."/>
            <person name="Kato K."/>
            <person name="Mitsuyama E."/>
            <person name="Yoshida K."/>
            <person name="Horigome A."/>
            <person name="Xiao J.Z."/>
            <person name="van Sinderen D."/>
        </authorList>
    </citation>
    <scope>NUCLEOTIDE SEQUENCE [LARGE SCALE GENOMIC DNA]</scope>
    <source>
        <strain evidence="7 10">MCC10070</strain>
        <strain evidence="8 9">MCC10083</strain>
    </source>
</reference>
<evidence type="ECO:0000313" key="7">
    <source>
        <dbReference type="EMBL" id="TCE85561.1"/>
    </source>
</evidence>
<evidence type="ECO:0000259" key="6">
    <source>
        <dbReference type="SMART" id="SM01095"/>
    </source>
</evidence>
<dbReference type="InterPro" id="IPR013168">
    <property type="entry name" value="Cpl_7_lyso_C"/>
</dbReference>
<comment type="catalytic activity">
    <reaction evidence="1">
        <text>Hydrolyzes the link between N-acetylmuramoyl residues and L-amino acid residues in certain cell-wall glycopeptides.</text>
        <dbReference type="EC" id="3.5.1.28"/>
    </reaction>
</comment>
<dbReference type="Proteomes" id="UP000291226">
    <property type="component" value="Unassembled WGS sequence"/>
</dbReference>
<evidence type="ECO:0000256" key="2">
    <source>
        <dbReference type="ARBA" id="ARBA00011901"/>
    </source>
</evidence>
<gene>
    <name evidence="7" type="ORF">MCC10070_1225</name>
    <name evidence="8" type="ORF">MCC10083_1222</name>
</gene>
<dbReference type="GO" id="GO:0071555">
    <property type="term" value="P:cell wall organization"/>
    <property type="evidence" value="ECO:0007669"/>
    <property type="project" value="UniProtKB-KW"/>
</dbReference>
<dbReference type="InterPro" id="IPR051206">
    <property type="entry name" value="NAMLAA_amidase_2"/>
</dbReference>
<evidence type="ECO:0000256" key="3">
    <source>
        <dbReference type="ARBA" id="ARBA00022801"/>
    </source>
</evidence>